<dbReference type="GO" id="GO:0005634">
    <property type="term" value="C:nucleus"/>
    <property type="evidence" value="ECO:0007669"/>
    <property type="project" value="UniProtKB-SubCell"/>
</dbReference>
<feature type="region of interest" description="Disordered" evidence="6">
    <location>
        <begin position="230"/>
        <end position="254"/>
    </location>
</feature>
<protein>
    <submittedName>
        <fullName evidence="7">Translin-associated protein x</fullName>
    </submittedName>
</protein>
<dbReference type="InterPro" id="IPR016068">
    <property type="entry name" value="Translin_N"/>
</dbReference>
<evidence type="ECO:0000256" key="2">
    <source>
        <dbReference type="ARBA" id="ARBA00004496"/>
    </source>
</evidence>
<organism evidence="7 8">
    <name type="scientific">Anaeramoeba ignava</name>
    <name type="common">Anaerobic marine amoeba</name>
    <dbReference type="NCBI Taxonomy" id="1746090"/>
    <lineage>
        <taxon>Eukaryota</taxon>
        <taxon>Metamonada</taxon>
        <taxon>Anaeramoebidae</taxon>
        <taxon>Anaeramoeba</taxon>
    </lineage>
</organism>
<comment type="similarity">
    <text evidence="3">Belongs to the translin family.</text>
</comment>
<dbReference type="Gene3D" id="1.20.58.200">
    <property type="entry name" value="Translin, domain 2"/>
    <property type="match status" value="1"/>
</dbReference>
<evidence type="ECO:0000256" key="3">
    <source>
        <dbReference type="ARBA" id="ARBA00005902"/>
    </source>
</evidence>
<dbReference type="AlphaFoldDB" id="A0A9Q0R9U4"/>
<evidence type="ECO:0000256" key="6">
    <source>
        <dbReference type="SAM" id="MobiDB-lite"/>
    </source>
</evidence>
<keyword evidence="4" id="KW-0963">Cytoplasm</keyword>
<feature type="compositionally biased region" description="Basic and acidic residues" evidence="6">
    <location>
        <begin position="241"/>
        <end position="254"/>
    </location>
</feature>
<keyword evidence="8" id="KW-1185">Reference proteome</keyword>
<dbReference type="InterPro" id="IPR036081">
    <property type="entry name" value="Translin_sf"/>
</dbReference>
<dbReference type="Gene3D" id="1.20.58.190">
    <property type="entry name" value="Translin, domain 1"/>
    <property type="match status" value="1"/>
</dbReference>
<dbReference type="InterPro" id="IPR002848">
    <property type="entry name" value="Translin_fam"/>
</dbReference>
<evidence type="ECO:0000313" key="7">
    <source>
        <dbReference type="EMBL" id="KAJ5071788.1"/>
    </source>
</evidence>
<dbReference type="CDD" id="cd14820">
    <property type="entry name" value="TRAX"/>
    <property type="match status" value="1"/>
</dbReference>
<comment type="caution">
    <text evidence="7">The sequence shown here is derived from an EMBL/GenBank/DDBJ whole genome shotgun (WGS) entry which is preliminary data.</text>
</comment>
<evidence type="ECO:0000313" key="8">
    <source>
        <dbReference type="Proteomes" id="UP001149090"/>
    </source>
</evidence>
<evidence type="ECO:0000256" key="1">
    <source>
        <dbReference type="ARBA" id="ARBA00004123"/>
    </source>
</evidence>
<dbReference type="Pfam" id="PF01997">
    <property type="entry name" value="Translin"/>
    <property type="match status" value="1"/>
</dbReference>
<dbReference type="GO" id="GO:0005737">
    <property type="term" value="C:cytoplasm"/>
    <property type="evidence" value="ECO:0007669"/>
    <property type="project" value="UniProtKB-SubCell"/>
</dbReference>
<reference evidence="7" key="1">
    <citation type="submission" date="2022-10" db="EMBL/GenBank/DDBJ databases">
        <title>Novel sulphate-reducing endosymbionts in the free-living metamonad Anaeramoeba.</title>
        <authorList>
            <person name="Jerlstrom-Hultqvist J."/>
            <person name="Cepicka I."/>
            <person name="Gallot-Lavallee L."/>
            <person name="Salas-Leiva D."/>
            <person name="Curtis B.A."/>
            <person name="Zahonova K."/>
            <person name="Pipaliya S."/>
            <person name="Dacks J."/>
            <person name="Roger A.J."/>
        </authorList>
    </citation>
    <scope>NUCLEOTIDE SEQUENCE</scope>
    <source>
        <strain evidence="7">BMAN</strain>
    </source>
</reference>
<dbReference type="OrthoDB" id="31005at2759"/>
<gene>
    <name evidence="7" type="ORF">M0811_09948</name>
</gene>
<dbReference type="InterPro" id="IPR016069">
    <property type="entry name" value="Translin_C"/>
</dbReference>
<evidence type="ECO:0000256" key="4">
    <source>
        <dbReference type="ARBA" id="ARBA00022490"/>
    </source>
</evidence>
<evidence type="ECO:0000256" key="5">
    <source>
        <dbReference type="ARBA" id="ARBA00023242"/>
    </source>
</evidence>
<accession>A0A9Q0R9U4</accession>
<dbReference type="Proteomes" id="UP001149090">
    <property type="component" value="Unassembled WGS sequence"/>
</dbReference>
<dbReference type="OMA" id="DTCMETC"/>
<proteinExistence type="inferred from homology"/>
<dbReference type="PANTHER" id="PTHR10741">
    <property type="entry name" value="TRANSLIN AND TRANSLIN ASSOCIATED PROTEIN X"/>
    <property type="match status" value="1"/>
</dbReference>
<name>A0A9Q0R9U4_ANAIG</name>
<dbReference type="GO" id="GO:0043565">
    <property type="term" value="F:sequence-specific DNA binding"/>
    <property type="evidence" value="ECO:0007669"/>
    <property type="project" value="InterPro"/>
</dbReference>
<dbReference type="SUPFAM" id="SSF74784">
    <property type="entry name" value="Translin"/>
    <property type="match status" value="1"/>
</dbReference>
<comment type="subcellular location">
    <subcellularLocation>
        <location evidence="2">Cytoplasm</location>
    </subcellularLocation>
    <subcellularLocation>
        <location evidence="1">Nucleus</location>
    </subcellularLocation>
</comment>
<sequence>MENIEGIFENYRTEFDEINNKRNRIDIARKDVTIFSKRLIFFLHRDMPNQNKFKEAQKKLEQIHQKIQIIADEISTDEECFWRYSFTISWGIEEYIEAVLFYYYLKDNKLKIKIRKKFKNNLIFPKDYLGGLADLTGELMRYSTDAVAHGDTQTPIKVLEAIQQIYSLFISLPRSAKVDMNKLSVMETSMKKIENICFKIQLAQEEFPKVILDETLPQIIPQKAKILTKKRKNNYDPQFKQSKEQKEQKESKEN</sequence>
<dbReference type="EMBL" id="JAPDFW010000085">
    <property type="protein sequence ID" value="KAJ5071788.1"/>
    <property type="molecule type" value="Genomic_DNA"/>
</dbReference>
<keyword evidence="5" id="KW-0539">Nucleus</keyword>